<evidence type="ECO:0000313" key="3">
    <source>
        <dbReference type="Proteomes" id="UP000494165"/>
    </source>
</evidence>
<feature type="region of interest" description="Disordered" evidence="1">
    <location>
        <begin position="1"/>
        <end position="41"/>
    </location>
</feature>
<organism evidence="2 3">
    <name type="scientific">Cloeon dipterum</name>
    <dbReference type="NCBI Taxonomy" id="197152"/>
    <lineage>
        <taxon>Eukaryota</taxon>
        <taxon>Metazoa</taxon>
        <taxon>Ecdysozoa</taxon>
        <taxon>Arthropoda</taxon>
        <taxon>Hexapoda</taxon>
        <taxon>Insecta</taxon>
        <taxon>Pterygota</taxon>
        <taxon>Palaeoptera</taxon>
        <taxon>Ephemeroptera</taxon>
        <taxon>Pisciforma</taxon>
        <taxon>Baetidae</taxon>
        <taxon>Cloeon</taxon>
    </lineage>
</organism>
<accession>A0A8S1E6D8</accession>
<dbReference type="AlphaFoldDB" id="A0A8S1E6D8"/>
<dbReference type="Proteomes" id="UP000494165">
    <property type="component" value="Unassembled WGS sequence"/>
</dbReference>
<reference evidence="2 3" key="1">
    <citation type="submission" date="2020-04" db="EMBL/GenBank/DDBJ databases">
        <authorList>
            <person name="Alioto T."/>
            <person name="Alioto T."/>
            <person name="Gomez Garrido J."/>
        </authorList>
    </citation>
    <scope>NUCLEOTIDE SEQUENCE [LARGE SCALE GENOMIC DNA]</scope>
</reference>
<proteinExistence type="predicted"/>
<gene>
    <name evidence="2" type="ORF">CLODIP_2_CD15013</name>
</gene>
<evidence type="ECO:0000256" key="1">
    <source>
        <dbReference type="SAM" id="MobiDB-lite"/>
    </source>
</evidence>
<comment type="caution">
    <text evidence="2">The sequence shown here is derived from an EMBL/GenBank/DDBJ whole genome shotgun (WGS) entry which is preliminary data.</text>
</comment>
<name>A0A8S1E6D8_9INSE</name>
<evidence type="ECO:0000313" key="2">
    <source>
        <dbReference type="EMBL" id="CAB3388317.1"/>
    </source>
</evidence>
<sequence>MTQPHLPFAPDCFPGLLSPQHAPADLRRDSRPPDAPAATQEPHRFISFCAPKLYSSNHWLARDTPSGGTSTPPSFEATFAGSDRRRFPGLCRAAPLLRLCLLVAPLLPCQSHHSQQLVSEVG</sequence>
<keyword evidence="3" id="KW-1185">Reference proteome</keyword>
<protein>
    <submittedName>
        <fullName evidence="2">Uncharacterized protein</fullName>
    </submittedName>
</protein>
<dbReference type="EMBL" id="CADEPI010000746">
    <property type="protein sequence ID" value="CAB3388317.1"/>
    <property type="molecule type" value="Genomic_DNA"/>
</dbReference>